<accession>A0A238YHH4</accession>
<dbReference type="EMBL" id="FZNK01000012">
    <property type="protein sequence ID" value="SNR70520.1"/>
    <property type="molecule type" value="Genomic_DNA"/>
</dbReference>
<sequence>MVGTLGWTVEVGNRTKPYVRHDLTMSRNFDAKDERNLIEYIAALCGFSRLSTALPGRNIYPPYLFVGAFSVLDLAVLQIYVHVTGGTHILLETPNTAAGYAAVFLGVYGVRYMSSGYEEALAALRAQDRVDTADINQFQRIFSWRTKVIVYLCAVVVLYANTILNVGVPNQVTAINFLFTWEFVFLPVIVEFAFTYYGIHFLLPRRIKKTEFNLFFYDPRNMGGFAAVGQLLKRSYYIYTAGLILFFLLVYGPVLLSVDGYVPGLFELVFFSTAWFVGLLSIGYSMYTIHQLMSERKERRIRELETELHQAIENPYDINNSEVVDQDKLDDARRRLKEVRDTRVYPATFTMWSQIAISVLLPQLLQITVQTAL</sequence>
<evidence type="ECO:0000313" key="2">
    <source>
        <dbReference type="EMBL" id="SNR70520.1"/>
    </source>
</evidence>
<proteinExistence type="predicted"/>
<feature type="transmembrane region" description="Helical" evidence="1">
    <location>
        <begin position="60"/>
        <end position="81"/>
    </location>
</feature>
<feature type="transmembrane region" description="Helical" evidence="1">
    <location>
        <begin position="236"/>
        <end position="256"/>
    </location>
</feature>
<feature type="transmembrane region" description="Helical" evidence="1">
    <location>
        <begin position="268"/>
        <end position="289"/>
    </location>
</feature>
<keyword evidence="1" id="KW-1133">Transmembrane helix</keyword>
<dbReference type="Proteomes" id="UP000198297">
    <property type="component" value="Unassembled WGS sequence"/>
</dbReference>
<keyword evidence="1" id="KW-0812">Transmembrane</keyword>
<evidence type="ECO:0000256" key="1">
    <source>
        <dbReference type="SAM" id="Phobius"/>
    </source>
</evidence>
<dbReference type="RefSeq" id="WP_089309101.1">
    <property type="nucleotide sequence ID" value="NZ_FZNK01000012.1"/>
</dbReference>
<protein>
    <recommendedName>
        <fullName evidence="4">Gustatory receptor</fullName>
    </recommendedName>
</protein>
<dbReference type="AlphaFoldDB" id="A0A238YHH4"/>
<evidence type="ECO:0008006" key="4">
    <source>
        <dbReference type="Google" id="ProtNLM"/>
    </source>
</evidence>
<reference evidence="2 3" key="1">
    <citation type="submission" date="2017-06" db="EMBL/GenBank/DDBJ databases">
        <authorList>
            <person name="Kim H.J."/>
            <person name="Triplett B.A."/>
        </authorList>
    </citation>
    <scope>NUCLEOTIDE SEQUENCE [LARGE SCALE GENOMIC DNA]</scope>
    <source>
        <strain evidence="2 3">DSM 19316</strain>
    </source>
</reference>
<gene>
    <name evidence="2" type="ORF">SAMN06266787_11247</name>
</gene>
<name>A0A238YHH4_HALEZ</name>
<feature type="transmembrane region" description="Helical" evidence="1">
    <location>
        <begin position="148"/>
        <end position="168"/>
    </location>
</feature>
<evidence type="ECO:0000313" key="3">
    <source>
        <dbReference type="Proteomes" id="UP000198297"/>
    </source>
</evidence>
<feature type="transmembrane region" description="Helical" evidence="1">
    <location>
        <begin position="174"/>
        <end position="199"/>
    </location>
</feature>
<keyword evidence="1" id="KW-0472">Membrane</keyword>
<organism evidence="2 3">
    <name type="scientific">Halorubrum ezzemoulense</name>
    <name type="common">Halorubrum chaoviator</name>
    <dbReference type="NCBI Taxonomy" id="337243"/>
    <lineage>
        <taxon>Archaea</taxon>
        <taxon>Methanobacteriati</taxon>
        <taxon>Methanobacteriota</taxon>
        <taxon>Stenosarchaea group</taxon>
        <taxon>Halobacteria</taxon>
        <taxon>Halobacteriales</taxon>
        <taxon>Haloferacaceae</taxon>
        <taxon>Halorubrum</taxon>
    </lineage>
</organism>